<evidence type="ECO:0000313" key="2">
    <source>
        <dbReference type="EMBL" id="TDM13934.1"/>
    </source>
</evidence>
<organism evidence="2 3">
    <name type="scientific">Macrococcus bovicus</name>
    <dbReference type="NCBI Taxonomy" id="69968"/>
    <lineage>
        <taxon>Bacteria</taxon>
        <taxon>Bacillati</taxon>
        <taxon>Bacillota</taxon>
        <taxon>Bacilli</taxon>
        <taxon>Bacillales</taxon>
        <taxon>Staphylococcaceae</taxon>
        <taxon>Macrococcus</taxon>
    </lineage>
</organism>
<dbReference type="InterPro" id="IPR018580">
    <property type="entry name" value="Uncharacterised_YfhO"/>
</dbReference>
<evidence type="ECO:0008006" key="4">
    <source>
        <dbReference type="Google" id="ProtNLM"/>
    </source>
</evidence>
<feature type="transmembrane region" description="Helical" evidence="1">
    <location>
        <begin position="312"/>
        <end position="333"/>
    </location>
</feature>
<feature type="transmembrane region" description="Helical" evidence="1">
    <location>
        <begin position="396"/>
        <end position="412"/>
    </location>
</feature>
<evidence type="ECO:0000256" key="1">
    <source>
        <dbReference type="SAM" id="Phobius"/>
    </source>
</evidence>
<feature type="transmembrane region" description="Helical" evidence="1">
    <location>
        <begin position="345"/>
        <end position="366"/>
    </location>
</feature>
<comment type="caution">
    <text evidence="2">The sequence shown here is derived from an EMBL/GenBank/DDBJ whole genome shotgun (WGS) entry which is preliminary data.</text>
</comment>
<dbReference type="Proteomes" id="UP000294843">
    <property type="component" value="Unassembled WGS sequence"/>
</dbReference>
<proteinExistence type="predicted"/>
<keyword evidence="1" id="KW-0812">Transmembrane</keyword>
<dbReference type="OrthoDB" id="9815466at2"/>
<feature type="transmembrane region" description="Helical" evidence="1">
    <location>
        <begin position="373"/>
        <end position="390"/>
    </location>
</feature>
<keyword evidence="1" id="KW-0472">Membrane</keyword>
<dbReference type="PANTHER" id="PTHR38454:SF1">
    <property type="entry name" value="INTEGRAL MEMBRANE PROTEIN"/>
    <property type="match status" value="1"/>
</dbReference>
<feature type="transmembrane region" description="Helical" evidence="1">
    <location>
        <begin position="189"/>
        <end position="219"/>
    </location>
</feature>
<dbReference type="AlphaFoldDB" id="A0A4R6BZF2"/>
<sequence length="848" mass="97835">MMLKRFMTISAIALLMSLIFYLPDLYRYVANGVLYIGKGDGMKQMIPFQVYLYEHFKESRTFYDVSFGLGGDYFTSLSYYYATSLVSYITFLLLAVYQLFNHADVITQMIHMQYVTAILKCSLVFVAMYYAAKEIGLKNRPALLAAILYSWSTIFYYFTYTWSFFSDVMIYLSLSILGLERLLRKGRPFILIMSIAVTVFSNFYLAYYEMIAVGIYFLLRVIRRHHDDRLTRPQAVLQTVAAAVIGFMVGNIGFIAGVTSFINNDRTLEKLNVPLLIEWSSNNNIFYGGFHLVVIFVAVIALFSFKLYRYYYYKLFAVATWILMLGSLTPFVGSMFNGFSMPQRRWVYILAFSTAILAALFIQHLAELTVRELLLAACPIILVVLISALLLQQFDYWILYIPLIVMMMVFYLKNPTGRWRSLIILATALCQLTLIQDYHYGVQHPYFKTADYFYADVYNRKMQQEIDQLKNAQPDDMRRISLNDNSSVNTPMYYGYNGTMLYSSIFDKKILEFYEDDLQIAQDKQKNSYYARLSGRENLASLLNVDHYITAEPDASPLFKQMDDFVAAKRYAVLKNPYPLPSVRVADKTYAASSLHNALEREHAMLAGVVKEEGAAGHFQVPDLLPYAKLSTDHADYKGRTLDVKEDGGGLVLAFDRSKIQPYTELYLTMKADIIVPEDRDFYVQVNEKKVMKPKKKYKYRRRAKDAVMNVKAAETIRITFPKGTYHVELRSVQGEDYQQLRQAYAKYQKKPLTFKKEKKGFSVDLQGDKGTLVLPMPYTTGLTAYVDGKERPVEAVNYLMTGVDVKPHDKQVIIRYTPPYLKWGLVIMLIGLLSTALWLQRIHQKTK</sequence>
<feature type="transmembrane region" description="Helical" evidence="1">
    <location>
        <begin position="285"/>
        <end position="305"/>
    </location>
</feature>
<dbReference type="Pfam" id="PF09586">
    <property type="entry name" value="YfhO"/>
    <property type="match status" value="1"/>
</dbReference>
<feature type="transmembrane region" description="Helical" evidence="1">
    <location>
        <begin position="821"/>
        <end position="840"/>
    </location>
</feature>
<keyword evidence="1" id="KW-1133">Transmembrane helix</keyword>
<dbReference type="PANTHER" id="PTHR38454">
    <property type="entry name" value="INTEGRAL MEMBRANE PROTEIN-RELATED"/>
    <property type="match status" value="1"/>
</dbReference>
<accession>A0A4R6BZF2</accession>
<feature type="transmembrane region" description="Helical" evidence="1">
    <location>
        <begin position="79"/>
        <end position="100"/>
    </location>
</feature>
<evidence type="ECO:0000313" key="3">
    <source>
        <dbReference type="Proteomes" id="UP000294843"/>
    </source>
</evidence>
<feature type="transmembrane region" description="Helical" evidence="1">
    <location>
        <begin position="143"/>
        <end position="165"/>
    </location>
</feature>
<feature type="transmembrane region" description="Helical" evidence="1">
    <location>
        <begin position="6"/>
        <end position="22"/>
    </location>
</feature>
<gene>
    <name evidence="2" type="ORF">ERX55_06675</name>
</gene>
<dbReference type="EMBL" id="SCWF01000006">
    <property type="protein sequence ID" value="TDM13934.1"/>
    <property type="molecule type" value="Genomic_DNA"/>
</dbReference>
<feature type="transmembrane region" description="Helical" evidence="1">
    <location>
        <begin position="112"/>
        <end position="131"/>
    </location>
</feature>
<name>A0A4R6BZF2_9STAP</name>
<keyword evidence="3" id="KW-1185">Reference proteome</keyword>
<reference evidence="2 3" key="1">
    <citation type="submission" date="2019-01" db="EMBL/GenBank/DDBJ databases">
        <title>Draft genome sequences of the type strains of six Macrococcus species.</title>
        <authorList>
            <person name="Mazhar S."/>
            <person name="Altermann E."/>
            <person name="Hill C."/>
            <person name="Mcauliffe O."/>
        </authorList>
    </citation>
    <scope>NUCLEOTIDE SEQUENCE [LARGE SCALE GENOMIC DNA]</scope>
    <source>
        <strain evidence="2 3">ATCC 51825</strain>
    </source>
</reference>
<feature type="transmembrane region" description="Helical" evidence="1">
    <location>
        <begin position="240"/>
        <end position="262"/>
    </location>
</feature>
<protein>
    <recommendedName>
        <fullName evidence="4">YfhO family protein</fullName>
    </recommendedName>
</protein>